<proteinExistence type="predicted"/>
<sequence>MTASEHPQAHRLTHLLLNDIDGAHCVLMASADGLAWAHAARSDLDTDRLAAIVSSLGALGSAAALATGAGPLQCLVVEGDAGRVVARMAHVDGQPVLVAVCCDTRATLGMVRVQLNALDTR</sequence>
<gene>
    <name evidence="2" type="ORF">AACH00_15700</name>
</gene>
<dbReference type="EMBL" id="JBBUTI010000011">
    <property type="protein sequence ID" value="MEK8047806.1"/>
    <property type="molecule type" value="Genomic_DNA"/>
</dbReference>
<name>A0ABU9CA48_9BURK</name>
<dbReference type="Gene3D" id="3.30.450.30">
    <property type="entry name" value="Dynein light chain 2a, cytoplasmic"/>
    <property type="match status" value="1"/>
</dbReference>
<organism evidence="2 3">
    <name type="scientific">Ideonella margarita</name>
    <dbReference type="NCBI Taxonomy" id="2984191"/>
    <lineage>
        <taxon>Bacteria</taxon>
        <taxon>Pseudomonadati</taxon>
        <taxon>Pseudomonadota</taxon>
        <taxon>Betaproteobacteria</taxon>
        <taxon>Burkholderiales</taxon>
        <taxon>Sphaerotilaceae</taxon>
        <taxon>Ideonella</taxon>
    </lineage>
</organism>
<dbReference type="Proteomes" id="UP001379945">
    <property type="component" value="Unassembled WGS sequence"/>
</dbReference>
<feature type="domain" description="Roadblock/LAMTOR2" evidence="1">
    <location>
        <begin position="13"/>
        <end position="85"/>
    </location>
</feature>
<evidence type="ECO:0000259" key="1">
    <source>
        <dbReference type="Pfam" id="PF03259"/>
    </source>
</evidence>
<dbReference type="Pfam" id="PF03259">
    <property type="entry name" value="Robl_LC7"/>
    <property type="match status" value="1"/>
</dbReference>
<comment type="caution">
    <text evidence="2">The sequence shown here is derived from an EMBL/GenBank/DDBJ whole genome shotgun (WGS) entry which is preliminary data.</text>
</comment>
<dbReference type="InterPro" id="IPR004942">
    <property type="entry name" value="Roadblock/LAMTOR2_dom"/>
</dbReference>
<evidence type="ECO:0000313" key="2">
    <source>
        <dbReference type="EMBL" id="MEK8047806.1"/>
    </source>
</evidence>
<protein>
    <submittedName>
        <fullName evidence="2">Roadblock/LC7 domain-containing protein</fullName>
    </submittedName>
</protein>
<evidence type="ECO:0000313" key="3">
    <source>
        <dbReference type="Proteomes" id="UP001379945"/>
    </source>
</evidence>
<reference evidence="2 3" key="1">
    <citation type="submission" date="2024-04" db="EMBL/GenBank/DDBJ databases">
        <title>Novel species of the genus Ideonella isolated from streams.</title>
        <authorList>
            <person name="Lu H."/>
        </authorList>
    </citation>
    <scope>NUCLEOTIDE SEQUENCE [LARGE SCALE GENOMIC DNA]</scope>
    <source>
        <strain evidence="2 3">LYT19W</strain>
    </source>
</reference>
<keyword evidence="3" id="KW-1185">Reference proteome</keyword>
<dbReference type="SUPFAM" id="SSF103196">
    <property type="entry name" value="Roadblock/LC7 domain"/>
    <property type="match status" value="1"/>
</dbReference>
<dbReference type="RefSeq" id="WP_341400113.1">
    <property type="nucleotide sequence ID" value="NZ_JBBUTI010000011.1"/>
</dbReference>
<accession>A0ABU9CA48</accession>